<accession>A0A0A9EPU3</accession>
<protein>
    <submittedName>
        <fullName evidence="1">Uncharacterized protein</fullName>
    </submittedName>
</protein>
<dbReference type="AlphaFoldDB" id="A0A0A9EPU3"/>
<organism evidence="1">
    <name type="scientific">Arundo donax</name>
    <name type="common">Giant reed</name>
    <name type="synonym">Donax arundinaceus</name>
    <dbReference type="NCBI Taxonomy" id="35708"/>
    <lineage>
        <taxon>Eukaryota</taxon>
        <taxon>Viridiplantae</taxon>
        <taxon>Streptophyta</taxon>
        <taxon>Embryophyta</taxon>
        <taxon>Tracheophyta</taxon>
        <taxon>Spermatophyta</taxon>
        <taxon>Magnoliopsida</taxon>
        <taxon>Liliopsida</taxon>
        <taxon>Poales</taxon>
        <taxon>Poaceae</taxon>
        <taxon>PACMAD clade</taxon>
        <taxon>Arundinoideae</taxon>
        <taxon>Arundineae</taxon>
        <taxon>Arundo</taxon>
    </lineage>
</organism>
<name>A0A0A9EPU3_ARUDO</name>
<proteinExistence type="predicted"/>
<reference evidence="1" key="1">
    <citation type="submission" date="2014-09" db="EMBL/GenBank/DDBJ databases">
        <authorList>
            <person name="Magalhaes I.L.F."/>
            <person name="Oliveira U."/>
            <person name="Santos F.R."/>
            <person name="Vidigal T.H.D.A."/>
            <person name="Brescovit A.D."/>
            <person name="Santos A.J."/>
        </authorList>
    </citation>
    <scope>NUCLEOTIDE SEQUENCE</scope>
    <source>
        <tissue evidence="1">Shoot tissue taken approximately 20 cm above the soil surface</tissue>
    </source>
</reference>
<sequence length="32" mass="3774">MFLDQSSVQISTCFIESSCACYYITCRTWMKK</sequence>
<dbReference type="EMBL" id="GBRH01197990">
    <property type="protein sequence ID" value="JAD99905.1"/>
    <property type="molecule type" value="Transcribed_RNA"/>
</dbReference>
<reference evidence="1" key="2">
    <citation type="journal article" date="2015" name="Data Brief">
        <title>Shoot transcriptome of the giant reed, Arundo donax.</title>
        <authorList>
            <person name="Barrero R.A."/>
            <person name="Guerrero F.D."/>
            <person name="Moolhuijzen P."/>
            <person name="Goolsby J.A."/>
            <person name="Tidwell J."/>
            <person name="Bellgard S.E."/>
            <person name="Bellgard M.I."/>
        </authorList>
    </citation>
    <scope>NUCLEOTIDE SEQUENCE</scope>
    <source>
        <tissue evidence="1">Shoot tissue taken approximately 20 cm above the soil surface</tissue>
    </source>
</reference>
<evidence type="ECO:0000313" key="1">
    <source>
        <dbReference type="EMBL" id="JAD99905.1"/>
    </source>
</evidence>